<gene>
    <name evidence="2" type="ordered locus">SELR_pSRC400820</name>
</gene>
<sequence>MDFGLFIYGLTIGAGLCTGVIVADTIFYCGKKLIGKYIHIG</sequence>
<geneLocation type="plasmid" evidence="2 3">
    <name>pSRC4</name>
</geneLocation>
<feature type="transmembrane region" description="Helical" evidence="1">
    <location>
        <begin position="6"/>
        <end position="29"/>
    </location>
</feature>
<evidence type="ECO:0000256" key="1">
    <source>
        <dbReference type="SAM" id="Phobius"/>
    </source>
</evidence>
<dbReference type="Proteomes" id="UP000007887">
    <property type="component" value="Plasmid pSRC4"/>
</dbReference>
<dbReference type="PATRIC" id="fig|927704.6.peg.3497"/>
<keyword evidence="1" id="KW-0812">Transmembrane</keyword>
<keyword evidence="1" id="KW-0472">Membrane</keyword>
<keyword evidence="2" id="KW-0614">Plasmid</keyword>
<evidence type="ECO:0000313" key="2">
    <source>
        <dbReference type="EMBL" id="BAL84733.1"/>
    </source>
</evidence>
<dbReference type="HOGENOM" id="CLU_3276530_0_0_9"/>
<dbReference type="EMBL" id="AP012294">
    <property type="protein sequence ID" value="BAL84733.1"/>
    <property type="molecule type" value="Genomic_DNA"/>
</dbReference>
<organism evidence="2 3">
    <name type="scientific">Selenomonas ruminantium subsp. lactilytica (strain NBRC 103574 / TAM6421)</name>
    <dbReference type="NCBI Taxonomy" id="927704"/>
    <lineage>
        <taxon>Bacteria</taxon>
        <taxon>Bacillati</taxon>
        <taxon>Bacillota</taxon>
        <taxon>Negativicutes</taxon>
        <taxon>Selenomonadales</taxon>
        <taxon>Selenomonadaceae</taxon>
        <taxon>Selenomonas</taxon>
    </lineage>
</organism>
<evidence type="ECO:0000313" key="3">
    <source>
        <dbReference type="Proteomes" id="UP000007887"/>
    </source>
</evidence>
<name>I0GVE6_SELRL</name>
<accession>I0GVE6</accession>
<protein>
    <submittedName>
        <fullName evidence="2">Uncharacterized protein</fullName>
    </submittedName>
</protein>
<proteinExistence type="predicted"/>
<keyword evidence="1" id="KW-1133">Transmembrane helix</keyword>
<dbReference type="RefSeq" id="WP_014426033.1">
    <property type="nucleotide sequence ID" value="NC_017069.1"/>
</dbReference>
<dbReference type="KEGG" id="sri:SELR_pSRC400820"/>
<dbReference type="AlphaFoldDB" id="I0GVE6"/>
<reference evidence="2 3" key="1">
    <citation type="submission" date="2011-10" db="EMBL/GenBank/DDBJ databases">
        <title>Whole genome sequence of Selenomonas ruminantium subsp. lactilytica TAM6421.</title>
        <authorList>
            <person name="Oguchi A."/>
            <person name="Ankai A."/>
            <person name="Kaneko J."/>
            <person name="Yamada-Narita S."/>
            <person name="Fukui S."/>
            <person name="Takahashi M."/>
            <person name="Onodera T."/>
            <person name="Kojima S."/>
            <person name="Fushimi T."/>
            <person name="Abe N."/>
            <person name="Kamio Y."/>
            <person name="Yamazaki S."/>
            <person name="Fujita N."/>
        </authorList>
    </citation>
    <scope>NUCLEOTIDE SEQUENCE [LARGE SCALE GENOMIC DNA]</scope>
    <source>
        <strain evidence="3">NBRC 103574 / TAM6421</strain>
        <plasmid evidence="2 3">pSRC4</plasmid>
    </source>
</reference>